<dbReference type="InterPro" id="IPR007365">
    <property type="entry name" value="TFR-like_dimer_dom"/>
</dbReference>
<evidence type="ECO:0000313" key="5">
    <source>
        <dbReference type="Proteomes" id="UP000616769"/>
    </source>
</evidence>
<dbReference type="InterPro" id="IPR039373">
    <property type="entry name" value="Peptidase_M28B"/>
</dbReference>
<dbReference type="Gene3D" id="1.20.930.40">
    <property type="entry name" value="Transferrin receptor-like, dimerisation domain"/>
    <property type="match status" value="1"/>
</dbReference>
<comment type="caution">
    <text evidence="4">The sequence shown here is derived from an EMBL/GenBank/DDBJ whole genome shotgun (WGS) entry which is preliminary data.</text>
</comment>
<dbReference type="InterPro" id="IPR036757">
    <property type="entry name" value="TFR-like_dimer_dom_sf"/>
</dbReference>
<sequence length="469" mass="54265">MSTCTKIIIIIIIINLINFYVLFPSHHPFDFQFNSILESRLRMVINNRLVEKVIYNVIGVLDGSVEPDRFVLVGNHRDAWSYGAMDAASGGASMLETIKSFGAYHKETGWRPRRSLVFASWAAEELGMIGSTEWTEEFKPILERDLIAYINVDTCVYGPLIKPDASPSLATILLDTIKRIPSHLSDALIDLNRTLYDDWSELNQIDKVDVISSGSDQMAFVFGNGIPSINLHFKHDKRKFPVSGYPAYHTSYETFYLVEKFIDPEFRIHQSCSRLINLLLYSISSSTLIPLDFHRLSGKILDDYIEDNLDARLLKIIDQNDSDELKSLEFLRSSMKKFSNATKQWQLFLDQFVENKNPLEIRQLNDLIMMIEHSFSPRALRKRPSVKNLLYGTILSDSYRTVLFPGINDILDEIKQLEKTKQRKIRWTHEELNEIETETKQLRRSLLRHLNEITLSFEQAVRLLQQKLI</sequence>
<proteinExistence type="inferred from homology"/>
<name>A0A132A5Y0_SARSC</name>
<dbReference type="OrthoDB" id="5841748at2759"/>
<dbReference type="PANTHER" id="PTHR10404:SF46">
    <property type="entry name" value="VACUOLAR PROTEIN SORTING-ASSOCIATED PROTEIN 70"/>
    <property type="match status" value="1"/>
</dbReference>
<dbReference type="GO" id="GO:0004180">
    <property type="term" value="F:carboxypeptidase activity"/>
    <property type="evidence" value="ECO:0007669"/>
    <property type="project" value="TreeGrafter"/>
</dbReference>
<gene>
    <name evidence="4" type="ORF">QR98_0042920</name>
</gene>
<comment type="similarity">
    <text evidence="1">Belongs to the peptidase M28 family. M28B subfamily.</text>
</comment>
<dbReference type="Proteomes" id="UP000616769">
    <property type="component" value="Unassembled WGS sequence"/>
</dbReference>
<dbReference type="Pfam" id="PF04253">
    <property type="entry name" value="TFR_dimer"/>
    <property type="match status" value="1"/>
</dbReference>
<feature type="domain" description="Transferrin receptor-like dimerisation" evidence="2">
    <location>
        <begin position="327"/>
        <end position="421"/>
    </location>
</feature>
<dbReference type="VEuPathDB" id="VectorBase:SSCA004461"/>
<evidence type="ECO:0000259" key="3">
    <source>
        <dbReference type="Pfam" id="PF04389"/>
    </source>
</evidence>
<dbReference type="Pfam" id="PF04389">
    <property type="entry name" value="Peptidase_M28"/>
    <property type="match status" value="1"/>
</dbReference>
<dbReference type="EMBL" id="JXLN01010492">
    <property type="protein sequence ID" value="KPM05820.1"/>
    <property type="molecule type" value="Genomic_DNA"/>
</dbReference>
<dbReference type="SUPFAM" id="SSF47672">
    <property type="entry name" value="Transferrin receptor-like dimerisation domain"/>
    <property type="match status" value="1"/>
</dbReference>
<dbReference type="FunFam" id="3.40.630.10:FF:000101">
    <property type="entry name" value="N-acetylated alpha-linked acidic dipeptidase like 1"/>
    <property type="match status" value="1"/>
</dbReference>
<feature type="domain" description="Peptidase M28" evidence="3">
    <location>
        <begin position="56"/>
        <end position="255"/>
    </location>
</feature>
<reference evidence="4 5" key="1">
    <citation type="journal article" date="2015" name="Parasit. Vectors">
        <title>Draft genome of the scabies mite.</title>
        <authorList>
            <person name="Rider S.D.Jr."/>
            <person name="Morgan M.S."/>
            <person name="Arlian L.G."/>
        </authorList>
    </citation>
    <scope>NUCLEOTIDE SEQUENCE [LARGE SCALE GENOMIC DNA]</scope>
    <source>
        <strain evidence="4">Arlian Lab</strain>
    </source>
</reference>
<organism evidence="4 5">
    <name type="scientific">Sarcoptes scabiei</name>
    <name type="common">Itch mite</name>
    <name type="synonym">Acarus scabiei</name>
    <dbReference type="NCBI Taxonomy" id="52283"/>
    <lineage>
        <taxon>Eukaryota</taxon>
        <taxon>Metazoa</taxon>
        <taxon>Ecdysozoa</taxon>
        <taxon>Arthropoda</taxon>
        <taxon>Chelicerata</taxon>
        <taxon>Arachnida</taxon>
        <taxon>Acari</taxon>
        <taxon>Acariformes</taxon>
        <taxon>Sarcoptiformes</taxon>
        <taxon>Astigmata</taxon>
        <taxon>Psoroptidia</taxon>
        <taxon>Sarcoptoidea</taxon>
        <taxon>Sarcoptidae</taxon>
        <taxon>Sarcoptinae</taxon>
        <taxon>Sarcoptes</taxon>
    </lineage>
</organism>
<dbReference type="InterPro" id="IPR007484">
    <property type="entry name" value="Peptidase_M28"/>
</dbReference>
<dbReference type="AlphaFoldDB" id="A0A132A5Y0"/>
<evidence type="ECO:0000259" key="2">
    <source>
        <dbReference type="Pfam" id="PF04253"/>
    </source>
</evidence>
<accession>A0A132A5Y0</accession>
<dbReference type="Gene3D" id="3.40.630.10">
    <property type="entry name" value="Zn peptidases"/>
    <property type="match status" value="1"/>
</dbReference>
<dbReference type="PANTHER" id="PTHR10404">
    <property type="entry name" value="N-ACETYLATED-ALPHA-LINKED ACIDIC DIPEPTIDASE"/>
    <property type="match status" value="1"/>
</dbReference>
<dbReference type="SUPFAM" id="SSF53187">
    <property type="entry name" value="Zn-dependent exopeptidases"/>
    <property type="match status" value="1"/>
</dbReference>
<evidence type="ECO:0000313" key="4">
    <source>
        <dbReference type="EMBL" id="KPM05820.1"/>
    </source>
</evidence>
<protein>
    <submittedName>
        <fullName evidence="4">N-acetylated alpha-linked acidic dipeptidase-like protein</fullName>
    </submittedName>
</protein>
<evidence type="ECO:0000256" key="1">
    <source>
        <dbReference type="ARBA" id="ARBA00005634"/>
    </source>
</evidence>